<organism evidence="1 2">
    <name type="scientific">Mesonia sediminis</name>
    <dbReference type="NCBI Taxonomy" id="1703946"/>
    <lineage>
        <taxon>Bacteria</taxon>
        <taxon>Pseudomonadati</taxon>
        <taxon>Bacteroidota</taxon>
        <taxon>Flavobacteriia</taxon>
        <taxon>Flavobacteriales</taxon>
        <taxon>Flavobacteriaceae</taxon>
        <taxon>Mesonia</taxon>
    </lineage>
</organism>
<proteinExistence type="predicted"/>
<dbReference type="RefSeq" id="WP_379044669.1">
    <property type="nucleotide sequence ID" value="NZ_JBHULZ010000023.1"/>
</dbReference>
<evidence type="ECO:0000313" key="2">
    <source>
        <dbReference type="Proteomes" id="UP001597357"/>
    </source>
</evidence>
<protein>
    <submittedName>
        <fullName evidence="1">Collagen-like protein</fullName>
    </submittedName>
</protein>
<evidence type="ECO:0000313" key="1">
    <source>
        <dbReference type="EMBL" id="MFD2697218.1"/>
    </source>
</evidence>
<name>A0ABW5SBW3_9FLAO</name>
<dbReference type="EMBL" id="JBHULZ010000023">
    <property type="protein sequence ID" value="MFD2697218.1"/>
    <property type="molecule type" value="Genomic_DNA"/>
</dbReference>
<keyword evidence="2" id="KW-1185">Reference proteome</keyword>
<gene>
    <name evidence="1" type="ORF">ACFSQ0_04370</name>
</gene>
<comment type="caution">
    <text evidence="1">The sequence shown here is derived from an EMBL/GenBank/DDBJ whole genome shotgun (WGS) entry which is preliminary data.</text>
</comment>
<dbReference type="Proteomes" id="UP001597357">
    <property type="component" value="Unassembled WGS sequence"/>
</dbReference>
<sequence length="175" mass="19921">MKKLLLLLAFPILWSCEGDRGPMGPPGLDGTNILGQTFEYENVDFNYDFNANLFTRILDIPPEIAIEPSDAILVYRLEVQNVNGNSVETWSLIPQNFFLPEGTIQYVYNHTDLDVELLIDGNFDLSNLDFGFTDNQVFRFVVLPSDFANDPKKDLSTYNQLTQALESEKLSLKEF</sequence>
<reference evidence="2" key="1">
    <citation type="journal article" date="2019" name="Int. J. Syst. Evol. Microbiol.">
        <title>The Global Catalogue of Microorganisms (GCM) 10K type strain sequencing project: providing services to taxonomists for standard genome sequencing and annotation.</title>
        <authorList>
            <consortium name="The Broad Institute Genomics Platform"/>
            <consortium name="The Broad Institute Genome Sequencing Center for Infectious Disease"/>
            <person name="Wu L."/>
            <person name="Ma J."/>
        </authorList>
    </citation>
    <scope>NUCLEOTIDE SEQUENCE [LARGE SCALE GENOMIC DNA]</scope>
    <source>
        <strain evidence="2">KCTC 42255</strain>
    </source>
</reference>
<accession>A0ABW5SBW3</accession>